<dbReference type="InterPro" id="IPR017592">
    <property type="entry name" value="Pilus_assmbl_Flp-typ_CpaB"/>
</dbReference>
<name>A0A073JE97_9RHOB</name>
<organism evidence="3 4">
    <name type="scientific">Pseudosulfitobacter pseudonitzschiae</name>
    <dbReference type="NCBI Taxonomy" id="1402135"/>
    <lineage>
        <taxon>Bacteria</taxon>
        <taxon>Pseudomonadati</taxon>
        <taxon>Pseudomonadota</taxon>
        <taxon>Alphaproteobacteria</taxon>
        <taxon>Rhodobacterales</taxon>
        <taxon>Roseobacteraceae</taxon>
        <taxon>Pseudosulfitobacter</taxon>
    </lineage>
</organism>
<evidence type="ECO:0000313" key="3">
    <source>
        <dbReference type="EMBL" id="KEJ96017.1"/>
    </source>
</evidence>
<accession>A0A073JE97</accession>
<dbReference type="EMBL" id="JAMD01000004">
    <property type="protein sequence ID" value="KEJ96017.1"/>
    <property type="molecule type" value="Genomic_DNA"/>
</dbReference>
<comment type="caution">
    <text evidence="3">The sequence shown here is derived from an EMBL/GenBank/DDBJ whole genome shotgun (WGS) entry which is preliminary data.</text>
</comment>
<dbReference type="Pfam" id="PF16976">
    <property type="entry name" value="RcpC"/>
    <property type="match status" value="1"/>
</dbReference>
<dbReference type="NCBIfam" id="TIGR03177">
    <property type="entry name" value="pilus_cpaB"/>
    <property type="match status" value="1"/>
</dbReference>
<feature type="domain" description="Flp pilus assembly protein RcpC/CpaB" evidence="2">
    <location>
        <begin position="1"/>
        <end position="90"/>
    </location>
</feature>
<proteinExistence type="predicted"/>
<dbReference type="Proteomes" id="UP000027746">
    <property type="component" value="Unassembled WGS sequence"/>
</dbReference>
<protein>
    <recommendedName>
        <fullName evidence="2">Flp pilus assembly protein RcpC/CpaB domain-containing protein</fullName>
    </recommendedName>
</protein>
<reference evidence="3 4" key="1">
    <citation type="submission" date="2014-01" db="EMBL/GenBank/DDBJ databases">
        <title>Sulfitobacter sp. H3 (MCCC 1A00686) Genome Sequencing.</title>
        <authorList>
            <person name="Lai Q."/>
            <person name="Hong Z."/>
        </authorList>
    </citation>
    <scope>NUCLEOTIDE SEQUENCE [LARGE SCALE GENOMIC DNA]</scope>
    <source>
        <strain evidence="3 4">H3</strain>
    </source>
</reference>
<sequence>MRAISLPLTGETAVAGLIGVQDKIDVMVSYNSSDGVRAVRTVLRNVRVIGTDQPAGQSTALPRAITLELHPEGAKMLTLARHTGDLILVLSDQGNDDMPVIVDDAPMLSTQISGLPAQRAAPPPAPPSVRIIRGSSGRKDQIISLQDPVPQNLPPAAAGTDP</sequence>
<evidence type="ECO:0000313" key="4">
    <source>
        <dbReference type="Proteomes" id="UP000027746"/>
    </source>
</evidence>
<feature type="region of interest" description="Disordered" evidence="1">
    <location>
        <begin position="115"/>
        <end position="162"/>
    </location>
</feature>
<dbReference type="InterPro" id="IPR031571">
    <property type="entry name" value="RcpC_dom"/>
</dbReference>
<dbReference type="AlphaFoldDB" id="A0A073JE97"/>
<evidence type="ECO:0000259" key="2">
    <source>
        <dbReference type="Pfam" id="PF16976"/>
    </source>
</evidence>
<gene>
    <name evidence="3" type="ORF">SUH3_17290</name>
</gene>
<keyword evidence="4" id="KW-1185">Reference proteome</keyword>
<evidence type="ECO:0000256" key="1">
    <source>
        <dbReference type="SAM" id="MobiDB-lite"/>
    </source>
</evidence>